<dbReference type="OrthoDB" id="9157491at2"/>
<feature type="transmembrane region" description="Helical" evidence="1">
    <location>
        <begin position="32"/>
        <end position="54"/>
    </location>
</feature>
<evidence type="ECO:0000256" key="1">
    <source>
        <dbReference type="SAM" id="Phobius"/>
    </source>
</evidence>
<evidence type="ECO:0000313" key="2">
    <source>
        <dbReference type="EMBL" id="CEA00861.1"/>
    </source>
</evidence>
<sequence>MKYGSIICTGLFVLGVALSLVQLWFAPLDPALFFKLIITITALFVVALGITLVFKEYLSEKEMKKKGFID</sequence>
<dbReference type="EMBL" id="LK391969">
    <property type="protein sequence ID" value="CEF25297.1"/>
    <property type="molecule type" value="Genomic_DNA"/>
</dbReference>
<gene>
    <name evidence="2" type="ORF">BN1049_00199</name>
</gene>
<dbReference type="AlphaFoldDB" id="A0A078M867"/>
<feature type="transmembrane region" description="Helical" evidence="1">
    <location>
        <begin position="7"/>
        <end position="26"/>
    </location>
</feature>
<accession>A0A078M867</accession>
<protein>
    <submittedName>
        <fullName evidence="2">Uncharacterized protein</fullName>
    </submittedName>
</protein>
<reference evidence="2" key="1">
    <citation type="submission" date="2014-07" db="EMBL/GenBank/DDBJ databases">
        <authorList>
            <person name="Urmite Genomes Urmite Genomes"/>
        </authorList>
    </citation>
    <scope>NUCLEOTIDE SEQUENCE</scope>
    <source>
        <strain evidence="2">12M76_air</strain>
    </source>
</reference>
<organism evidence="2">
    <name type="scientific">Pseudomonas saudimassiliensis</name>
    <dbReference type="NCBI Taxonomy" id="1461581"/>
    <lineage>
        <taxon>Bacteria</taxon>
        <taxon>Pseudomonadati</taxon>
        <taxon>Pseudomonadota</taxon>
        <taxon>Gammaproteobacteria</taxon>
        <taxon>Pseudomonadales</taxon>
        <taxon>Pseudomonadaceae</taxon>
        <taxon>Pseudomonas</taxon>
    </lineage>
</organism>
<keyword evidence="1" id="KW-0812">Transmembrane</keyword>
<dbReference type="PATRIC" id="fig|1461581.3.peg.194"/>
<name>A0A078M867_9PSED</name>
<dbReference type="EMBL" id="LM997413">
    <property type="protein sequence ID" value="CEA00861.1"/>
    <property type="molecule type" value="Genomic_DNA"/>
</dbReference>
<keyword evidence="1" id="KW-1133">Transmembrane helix</keyword>
<keyword evidence="1" id="KW-0472">Membrane</keyword>
<dbReference type="RefSeq" id="WP_044497829.1">
    <property type="nucleotide sequence ID" value="NZ_LK391969.1"/>
</dbReference>
<proteinExistence type="predicted"/>